<proteinExistence type="predicted"/>
<dbReference type="Gene3D" id="3.10.180.10">
    <property type="entry name" value="2,3-Dihydroxybiphenyl 1,2-Dioxygenase, domain 1"/>
    <property type="match status" value="1"/>
</dbReference>
<keyword evidence="3" id="KW-1185">Reference proteome</keyword>
<sequence>MVQVRAFTPAHDASWAGDRELTDDEGHQVSVTTREASAPENPDISVFVDDVHEALRRAMEARVDIVHPPIEEGTDAGIGDSRSHAA</sequence>
<feature type="region of interest" description="Disordered" evidence="1">
    <location>
        <begin position="1"/>
        <end position="40"/>
    </location>
</feature>
<dbReference type="AlphaFoldDB" id="H5UMC5"/>
<feature type="compositionally biased region" description="Basic and acidic residues" evidence="1">
    <location>
        <begin position="17"/>
        <end position="27"/>
    </location>
</feature>
<dbReference type="STRING" id="1089455.MOPEL_001_00010"/>
<reference evidence="2 3" key="1">
    <citation type="submission" date="2012-02" db="EMBL/GenBank/DDBJ databases">
        <title>Whole genome shotgun sequence of Mobilicoccus pelagius NBRC 104925.</title>
        <authorList>
            <person name="Yoshida Y."/>
            <person name="Hosoyama A."/>
            <person name="Tsuchikane K."/>
            <person name="Katsumata H."/>
            <person name="Yamazaki S."/>
            <person name="Fujita N."/>
        </authorList>
    </citation>
    <scope>NUCLEOTIDE SEQUENCE [LARGE SCALE GENOMIC DNA]</scope>
    <source>
        <strain evidence="2 3">NBRC 104925</strain>
    </source>
</reference>
<name>H5UMC5_9MICO</name>
<evidence type="ECO:0000256" key="1">
    <source>
        <dbReference type="SAM" id="MobiDB-lite"/>
    </source>
</evidence>
<gene>
    <name evidence="2" type="ORF">MOPEL_001_00010</name>
</gene>
<organism evidence="2 3">
    <name type="scientific">Mobilicoccus pelagius NBRC 104925</name>
    <dbReference type="NCBI Taxonomy" id="1089455"/>
    <lineage>
        <taxon>Bacteria</taxon>
        <taxon>Bacillati</taxon>
        <taxon>Actinomycetota</taxon>
        <taxon>Actinomycetes</taxon>
        <taxon>Micrococcales</taxon>
        <taxon>Dermatophilaceae</taxon>
        <taxon>Mobilicoccus</taxon>
    </lineage>
</organism>
<comment type="caution">
    <text evidence="2">The sequence shown here is derived from an EMBL/GenBank/DDBJ whole genome shotgun (WGS) entry which is preliminary data.</text>
</comment>
<evidence type="ECO:0000313" key="3">
    <source>
        <dbReference type="Proteomes" id="UP000004367"/>
    </source>
</evidence>
<feature type="region of interest" description="Disordered" evidence="1">
    <location>
        <begin position="66"/>
        <end position="86"/>
    </location>
</feature>
<dbReference type="InterPro" id="IPR029068">
    <property type="entry name" value="Glyas_Bleomycin-R_OHBP_Dase"/>
</dbReference>
<dbReference type="EMBL" id="BAFE01000001">
    <property type="protein sequence ID" value="GAB46883.1"/>
    <property type="molecule type" value="Genomic_DNA"/>
</dbReference>
<accession>H5UMC5</accession>
<protein>
    <submittedName>
        <fullName evidence="2">Uncharacterized protein</fullName>
    </submittedName>
</protein>
<dbReference type="SUPFAM" id="SSF54593">
    <property type="entry name" value="Glyoxalase/Bleomycin resistance protein/Dihydroxybiphenyl dioxygenase"/>
    <property type="match status" value="1"/>
</dbReference>
<evidence type="ECO:0000313" key="2">
    <source>
        <dbReference type="EMBL" id="GAB46883.1"/>
    </source>
</evidence>
<dbReference type="Proteomes" id="UP000004367">
    <property type="component" value="Unassembled WGS sequence"/>
</dbReference>